<dbReference type="EMBL" id="RCDD01000001">
    <property type="protein sequence ID" value="RLK61798.1"/>
    <property type="molecule type" value="Genomic_DNA"/>
</dbReference>
<protein>
    <submittedName>
        <fullName evidence="2">Putative DsbA family dithiol-disulfide isomerase</fullName>
    </submittedName>
</protein>
<evidence type="ECO:0000313" key="3">
    <source>
        <dbReference type="Proteomes" id="UP000282454"/>
    </source>
</evidence>
<keyword evidence="2" id="KW-0413">Isomerase</keyword>
<comment type="caution">
    <text evidence="2">The sequence shown here is derived from an EMBL/GenBank/DDBJ whole genome shotgun (WGS) entry which is preliminary data.</text>
</comment>
<dbReference type="InterPro" id="IPR036249">
    <property type="entry name" value="Thioredoxin-like_sf"/>
</dbReference>
<dbReference type="GO" id="GO:0016853">
    <property type="term" value="F:isomerase activity"/>
    <property type="evidence" value="ECO:0007669"/>
    <property type="project" value="UniProtKB-KW"/>
</dbReference>
<dbReference type="InterPro" id="IPR001853">
    <property type="entry name" value="DSBA-like_thioredoxin_dom"/>
</dbReference>
<sequence length="239" mass="26139">MSTERSGVDPRLPKAPSSVVVYSDLNCSFAHLGVYRLHEARRRLGLAGRLWFDHRAFPLELFNHSVNERPGVDSEIAVVGALEPEAGWRLWQGPDWTYPVTTLPALEAVQAAKAQGLPESEALDLALRVAFWAEGRTISMRHVILDVARETRVVDVTALAEAIDDGRARRAVMDQFEAAGGGRVNCSPHVFLHDGTDEANPGVSARWVNGDFGVGFPVIDADDPAAYDRLLEHAAELLP</sequence>
<dbReference type="Pfam" id="PF01323">
    <property type="entry name" value="DSBA"/>
    <property type="match status" value="1"/>
</dbReference>
<proteinExistence type="predicted"/>
<dbReference type="SUPFAM" id="SSF52833">
    <property type="entry name" value="Thioredoxin-like"/>
    <property type="match status" value="1"/>
</dbReference>
<reference evidence="2 3" key="1">
    <citation type="submission" date="2018-10" db="EMBL/GenBank/DDBJ databases">
        <title>Genomic Encyclopedia of Archaeal and Bacterial Type Strains, Phase II (KMG-II): from individual species to whole genera.</title>
        <authorList>
            <person name="Goeker M."/>
        </authorList>
    </citation>
    <scope>NUCLEOTIDE SEQUENCE [LARGE SCALE GENOMIC DNA]</scope>
    <source>
        <strain evidence="2 3">DSM 45657</strain>
    </source>
</reference>
<organism evidence="2 3">
    <name type="scientific">Actinokineospora cianjurensis</name>
    <dbReference type="NCBI Taxonomy" id="585224"/>
    <lineage>
        <taxon>Bacteria</taxon>
        <taxon>Bacillati</taxon>
        <taxon>Actinomycetota</taxon>
        <taxon>Actinomycetes</taxon>
        <taxon>Pseudonocardiales</taxon>
        <taxon>Pseudonocardiaceae</taxon>
        <taxon>Actinokineospora</taxon>
    </lineage>
</organism>
<accession>A0A421BBS3</accession>
<gene>
    <name evidence="2" type="ORF">CLV68_2339</name>
</gene>
<name>A0A421BBS3_9PSEU</name>
<dbReference type="RefSeq" id="WP_121390392.1">
    <property type="nucleotide sequence ID" value="NZ_RCDD01000001.1"/>
</dbReference>
<dbReference type="OrthoDB" id="155520at2"/>
<dbReference type="GO" id="GO:0016491">
    <property type="term" value="F:oxidoreductase activity"/>
    <property type="evidence" value="ECO:0007669"/>
    <property type="project" value="InterPro"/>
</dbReference>
<feature type="domain" description="DSBA-like thioredoxin" evidence="1">
    <location>
        <begin position="19"/>
        <end position="195"/>
    </location>
</feature>
<dbReference type="AlphaFoldDB" id="A0A421BBS3"/>
<dbReference type="Gene3D" id="3.40.30.10">
    <property type="entry name" value="Glutaredoxin"/>
    <property type="match status" value="1"/>
</dbReference>
<evidence type="ECO:0000313" key="2">
    <source>
        <dbReference type="EMBL" id="RLK61798.1"/>
    </source>
</evidence>
<evidence type="ECO:0000259" key="1">
    <source>
        <dbReference type="Pfam" id="PF01323"/>
    </source>
</evidence>
<keyword evidence="3" id="KW-1185">Reference proteome</keyword>
<dbReference type="Proteomes" id="UP000282454">
    <property type="component" value="Unassembled WGS sequence"/>
</dbReference>